<keyword evidence="1" id="KW-1133">Transmembrane helix</keyword>
<dbReference type="Proteomes" id="UP000295184">
    <property type="component" value="Unassembled WGS sequence"/>
</dbReference>
<dbReference type="InterPro" id="IPR021529">
    <property type="entry name" value="DUF2798"/>
</dbReference>
<comment type="caution">
    <text evidence="2">The sequence shown here is derived from an EMBL/GenBank/DDBJ whole genome shotgun (WGS) entry which is preliminary data.</text>
</comment>
<name>A0A4R1R436_9FIRM</name>
<feature type="transmembrane region" description="Helical" evidence="1">
    <location>
        <begin position="9"/>
        <end position="29"/>
    </location>
</feature>
<evidence type="ECO:0000313" key="3">
    <source>
        <dbReference type="Proteomes" id="UP000295184"/>
    </source>
</evidence>
<proteinExistence type="predicted"/>
<dbReference type="STRING" id="1650663.GCA_001486665_02719"/>
<dbReference type="RefSeq" id="WP_058965800.1">
    <property type="nucleotide sequence ID" value="NZ_CABKVM010000018.1"/>
</dbReference>
<protein>
    <submittedName>
        <fullName evidence="2">Uncharacterized protein DUF2798</fullName>
    </submittedName>
</protein>
<dbReference type="AlphaFoldDB" id="A0A4R1R436"/>
<feature type="transmembrane region" description="Helical" evidence="1">
    <location>
        <begin position="127"/>
        <end position="146"/>
    </location>
</feature>
<dbReference type="Pfam" id="PF11391">
    <property type="entry name" value="DUF2798"/>
    <property type="match status" value="2"/>
</dbReference>
<dbReference type="EMBL" id="SLUM01000004">
    <property type="protein sequence ID" value="TCL60168.1"/>
    <property type="molecule type" value="Genomic_DNA"/>
</dbReference>
<keyword evidence="1" id="KW-0472">Membrane</keyword>
<evidence type="ECO:0000256" key="1">
    <source>
        <dbReference type="SAM" id="Phobius"/>
    </source>
</evidence>
<reference evidence="2 3" key="1">
    <citation type="submission" date="2019-03" db="EMBL/GenBank/DDBJ databases">
        <title>Genomic Encyclopedia of Type Strains, Phase IV (KMG-IV): sequencing the most valuable type-strain genomes for metagenomic binning, comparative biology and taxonomic classification.</title>
        <authorList>
            <person name="Goeker M."/>
        </authorList>
    </citation>
    <scope>NUCLEOTIDE SEQUENCE [LARGE SCALE GENOMIC DNA]</scope>
    <source>
        <strain evidence="2 3">DSM 100451</strain>
    </source>
</reference>
<evidence type="ECO:0000313" key="2">
    <source>
        <dbReference type="EMBL" id="TCL60168.1"/>
    </source>
</evidence>
<feature type="transmembrane region" description="Helical" evidence="1">
    <location>
        <begin position="41"/>
        <end position="61"/>
    </location>
</feature>
<keyword evidence="1" id="KW-0812">Transmembrane</keyword>
<organism evidence="2 3">
    <name type="scientific">Allofournierella massiliensis</name>
    <dbReference type="NCBI Taxonomy" id="1650663"/>
    <lineage>
        <taxon>Bacteria</taxon>
        <taxon>Bacillati</taxon>
        <taxon>Bacillota</taxon>
        <taxon>Clostridia</taxon>
        <taxon>Eubacteriales</taxon>
        <taxon>Oscillospiraceae</taxon>
        <taxon>Allofournierella</taxon>
    </lineage>
</organism>
<dbReference type="OrthoDB" id="7062363at2"/>
<sequence>MPKTKLENVIFTLMMAFVMVYAMICYNIALNVGGMSNQVFVMAFGEMVIMWPVAFILEFFVVERLSQKMAFRLVTPGLDKPVFVILAISCMIVCLMCPMMSLVATILFKNPGSQIVAVWLQTAVMNFPMALCWQVFLAGPLVRLVFRVLFRRGEKAAVNA</sequence>
<gene>
    <name evidence="2" type="ORF">EDD77_10444</name>
</gene>
<accession>A0A4R1R436</accession>
<dbReference type="GeneID" id="97381736"/>
<feature type="transmembrane region" description="Helical" evidence="1">
    <location>
        <begin position="82"/>
        <end position="107"/>
    </location>
</feature>